<dbReference type="EMBL" id="NRRU01000027">
    <property type="protein sequence ID" value="MBK1712930.1"/>
    <property type="molecule type" value="Genomic_DNA"/>
</dbReference>
<feature type="domain" description="PAS" evidence="3">
    <location>
        <begin position="624"/>
        <end position="654"/>
    </location>
</feature>
<dbReference type="InterPro" id="IPR004089">
    <property type="entry name" value="MCPsignal_dom"/>
</dbReference>
<dbReference type="SMART" id="SM00091">
    <property type="entry name" value="PAS"/>
    <property type="match status" value="6"/>
</dbReference>
<feature type="domain" description="PAS" evidence="3">
    <location>
        <begin position="258"/>
        <end position="298"/>
    </location>
</feature>
<dbReference type="CDD" id="cd00130">
    <property type="entry name" value="PAS"/>
    <property type="match status" value="6"/>
</dbReference>
<reference evidence="5" key="2">
    <citation type="journal article" date="2020" name="Microorganisms">
        <title>Osmotic Adaptation and Compatible Solute Biosynthesis of Phototrophic Bacteria as Revealed from Genome Analyses.</title>
        <authorList>
            <person name="Imhoff J.F."/>
            <person name="Rahn T."/>
            <person name="Kunzel S."/>
            <person name="Keller A."/>
            <person name="Neulinger S.C."/>
        </authorList>
    </citation>
    <scope>NUCLEOTIDE SEQUENCE</scope>
    <source>
        <strain evidence="5">IM 151</strain>
    </source>
</reference>
<keyword evidence="6" id="KW-1185">Reference proteome</keyword>
<dbReference type="Pfam" id="PF00015">
    <property type="entry name" value="MCPsignal"/>
    <property type="match status" value="1"/>
</dbReference>
<dbReference type="InterPro" id="IPR013655">
    <property type="entry name" value="PAS_fold_3"/>
</dbReference>
<dbReference type="PANTHER" id="PTHR24422">
    <property type="entry name" value="CHEMOTAXIS PROTEIN METHYLTRANSFERASE"/>
    <property type="match status" value="1"/>
</dbReference>
<dbReference type="InterPro" id="IPR004090">
    <property type="entry name" value="Chemotax_Me-accpt_rcpt"/>
</dbReference>
<dbReference type="InterPro" id="IPR000700">
    <property type="entry name" value="PAS-assoc_C"/>
</dbReference>
<dbReference type="Pfam" id="PF08448">
    <property type="entry name" value="PAS_4"/>
    <property type="match status" value="2"/>
</dbReference>
<organism evidence="5 6">
    <name type="scientific">Rubrivivax gelatinosus</name>
    <name type="common">Rhodocyclus gelatinosus</name>
    <name type="synonym">Rhodopseudomonas gelatinosa</name>
    <dbReference type="NCBI Taxonomy" id="28068"/>
    <lineage>
        <taxon>Bacteria</taxon>
        <taxon>Pseudomonadati</taxon>
        <taxon>Pseudomonadota</taxon>
        <taxon>Betaproteobacteria</taxon>
        <taxon>Burkholderiales</taxon>
        <taxon>Sphaerotilaceae</taxon>
        <taxon>Rubrivivax</taxon>
    </lineage>
</organism>
<feature type="domain" description="PAC" evidence="4">
    <location>
        <begin position="561"/>
        <end position="613"/>
    </location>
</feature>
<feature type="domain" description="PAC" evidence="4">
    <location>
        <begin position="681"/>
        <end position="735"/>
    </location>
</feature>
<dbReference type="PROSITE" id="PS50113">
    <property type="entry name" value="PAC"/>
    <property type="match status" value="5"/>
</dbReference>
<comment type="caution">
    <text evidence="5">The sequence shown here is derived from an EMBL/GenBank/DDBJ whole genome shotgun (WGS) entry which is preliminary data.</text>
</comment>
<dbReference type="InterPro" id="IPR000014">
    <property type="entry name" value="PAS"/>
</dbReference>
<feature type="domain" description="PAC" evidence="4">
    <location>
        <begin position="317"/>
        <end position="369"/>
    </location>
</feature>
<dbReference type="InterPro" id="IPR050903">
    <property type="entry name" value="Bact_Chemotaxis_MeTrfase"/>
</dbReference>
<gene>
    <name evidence="5" type="ORF">CKO43_09080</name>
</gene>
<dbReference type="SMART" id="SM00283">
    <property type="entry name" value="MA"/>
    <property type="match status" value="1"/>
</dbReference>
<name>A0ABS1DTJ6_RUBGE</name>
<evidence type="ECO:0000259" key="3">
    <source>
        <dbReference type="PROSITE" id="PS50112"/>
    </source>
</evidence>
<evidence type="ECO:0000259" key="2">
    <source>
        <dbReference type="PROSITE" id="PS50111"/>
    </source>
</evidence>
<dbReference type="SUPFAM" id="SSF55785">
    <property type="entry name" value="PYP-like sensor domain (PAS domain)"/>
    <property type="match status" value="6"/>
</dbReference>
<dbReference type="NCBIfam" id="TIGR00229">
    <property type="entry name" value="sensory_box"/>
    <property type="match status" value="6"/>
</dbReference>
<dbReference type="Gene3D" id="3.30.450.20">
    <property type="entry name" value="PAS domain"/>
    <property type="match status" value="6"/>
</dbReference>
<dbReference type="SMART" id="SM00086">
    <property type="entry name" value="PAC"/>
    <property type="match status" value="6"/>
</dbReference>
<dbReference type="Pfam" id="PF08447">
    <property type="entry name" value="PAS_3"/>
    <property type="match status" value="4"/>
</dbReference>
<feature type="domain" description="PAS" evidence="3">
    <location>
        <begin position="502"/>
        <end position="542"/>
    </location>
</feature>
<evidence type="ECO:0000256" key="1">
    <source>
        <dbReference type="PROSITE-ProRule" id="PRU00284"/>
    </source>
</evidence>
<accession>A0ABS1DTJ6</accession>
<feature type="domain" description="Methyl-accepting transducer" evidence="2">
    <location>
        <begin position="744"/>
        <end position="922"/>
    </location>
</feature>
<keyword evidence="1" id="KW-0807">Transducer</keyword>
<feature type="domain" description="PAC" evidence="4">
    <location>
        <begin position="195"/>
        <end position="247"/>
    </location>
</feature>
<evidence type="ECO:0000259" key="4">
    <source>
        <dbReference type="PROSITE" id="PS50113"/>
    </source>
</evidence>
<feature type="domain" description="PAS" evidence="3">
    <location>
        <begin position="20"/>
        <end position="53"/>
    </location>
</feature>
<dbReference type="PANTHER" id="PTHR24422:SF10">
    <property type="entry name" value="CHEMOTAXIS PROTEIN METHYLTRANSFERASE 2"/>
    <property type="match status" value="1"/>
</dbReference>
<dbReference type="InterPro" id="IPR035965">
    <property type="entry name" value="PAS-like_dom_sf"/>
</dbReference>
<evidence type="ECO:0000313" key="6">
    <source>
        <dbReference type="Proteomes" id="UP001041814"/>
    </source>
</evidence>
<dbReference type="SUPFAM" id="SSF58104">
    <property type="entry name" value="Methyl-accepting chemotaxis protein (MCP) signaling domain"/>
    <property type="match status" value="1"/>
</dbReference>
<sequence length="922" mass="100791">MQGKLAAIDRSQAVAEFALDGTVLRANTNYLRLFGYAEADVIGRHHSLFCHPQVAEHPDYRAFWDALRRGEFRGGEFVRKAADGSTVYLQGTYNPVLDEQGCPVSVVKFAYDISADKRRQLEETAKVHAIDLTQAVIEFDTSGTVLGVNERLLQLLGYRAEQVLGRSHRMFCAPATTDSDDYVAFWNALAAGQPQAGEFQRLAANGHSVWLQATYTPIVDPSGRVYKVVKFASDITAAKQRALEDQAKIEAIDRSQGVVEFDLSGHVLHANDNFLRLTGYTMAQLRGQHHRIFVAPEEAAGGAYRAFWHKLGRGEFDSGEYLRMGRDGRRIWIQASYNPVLDVEGMPVKVVKYCTDISESKQLEAEVRSRMEAVSASACMIETDADGLILSVNARLCSALGYGPGDLVGKHEDVLFFEEDRQGSARIEDGALLRAGKALARESRRRGAGGREVWLATSSSPLPGLDGQLAKVITLAQDITAGKLERLDAQGRLTAIDRAQAVIEFDLGGKVLAANANFLRLMGYTLEDIRGRHHRMFVDATHGAGNEYIAFWERLGRGEHVQGEFKRLGQGGREIWIQATYNPVFDPHGNPVKVVKLATDVTDAKLRNAEFEAKVAAIDISQAVVEFDLEGRVLAANRNFLAAMGYTLREILGQHHSLFCSPEYTQGTEYRDFWLRLNEGQFIGGRFHRVGKYGREVWIQASYNPILDLNGQVCKVVKVANDVTKEVQLERCIRERSGEMNGRMQVLLESITGIAASSGVAAETTVDAAETAQAGVQALRKSLAAIETVQRGSTRMSEIVGVIGDIANQTNLLAFNAAIEAARAGQHGIGFSVVAAEVRKLAESSSSAAHEITALINETISQVGHGAEVSREAARSFEGVLSSVSRARGHVEQIAGATAQQRTLTGEVSQMIAALGAMAQRE</sequence>
<feature type="domain" description="PAC" evidence="4">
    <location>
        <begin position="73"/>
        <end position="125"/>
    </location>
</feature>
<feature type="domain" description="PAS" evidence="3">
    <location>
        <begin position="363"/>
        <end position="410"/>
    </location>
</feature>
<protein>
    <submittedName>
        <fullName evidence="5">Chemotaxis protein</fullName>
    </submittedName>
</protein>
<dbReference type="InterPro" id="IPR013656">
    <property type="entry name" value="PAS_4"/>
</dbReference>
<dbReference type="PRINTS" id="PR00260">
    <property type="entry name" value="CHEMTRNSDUCR"/>
</dbReference>
<evidence type="ECO:0000313" key="5">
    <source>
        <dbReference type="EMBL" id="MBK1712930.1"/>
    </source>
</evidence>
<dbReference type="InterPro" id="IPR001610">
    <property type="entry name" value="PAC"/>
</dbReference>
<dbReference type="PROSITE" id="PS50112">
    <property type="entry name" value="PAS"/>
    <property type="match status" value="6"/>
</dbReference>
<dbReference type="Gene3D" id="1.10.287.950">
    <property type="entry name" value="Methyl-accepting chemotaxis protein"/>
    <property type="match status" value="1"/>
</dbReference>
<reference evidence="5" key="1">
    <citation type="submission" date="2017-08" db="EMBL/GenBank/DDBJ databases">
        <authorList>
            <person name="Imhoff J.F."/>
            <person name="Rahn T."/>
            <person name="Kuenzel S."/>
            <person name="Neulinger S.C."/>
        </authorList>
    </citation>
    <scope>NUCLEOTIDE SEQUENCE</scope>
    <source>
        <strain evidence="5">IM 151</strain>
    </source>
</reference>
<dbReference type="Proteomes" id="UP001041814">
    <property type="component" value="Unassembled WGS sequence"/>
</dbReference>
<feature type="domain" description="PAS" evidence="3">
    <location>
        <begin position="122"/>
        <end position="167"/>
    </location>
</feature>
<dbReference type="PROSITE" id="PS50111">
    <property type="entry name" value="CHEMOTAXIS_TRANSDUC_2"/>
    <property type="match status" value="1"/>
</dbReference>
<proteinExistence type="predicted"/>